<gene>
    <name evidence="2" type="ORF">SY212_12820</name>
</gene>
<dbReference type="Proteomes" id="UP000494265">
    <property type="component" value="Unassembled WGS sequence"/>
</dbReference>
<evidence type="ECO:0000313" key="2">
    <source>
        <dbReference type="EMBL" id="GET06252.1"/>
    </source>
</evidence>
<reference evidence="2" key="1">
    <citation type="submission" date="2019-10" db="EMBL/GenBank/DDBJ databases">
        <title>Lactobacillus agilis SY212 Whole Genome Sequencing Project.</title>
        <authorList>
            <person name="Suzuki S."/>
            <person name="Endo A."/>
            <person name="Maeno S."/>
            <person name="Shiwa Y."/>
            <person name="Matsutani M."/>
            <person name="Kajikawa A."/>
        </authorList>
    </citation>
    <scope>NUCLEOTIDE SEQUENCE</scope>
    <source>
        <strain evidence="2">SY212</strain>
    </source>
</reference>
<organism evidence="2">
    <name type="scientific">Ligilactobacillus agilis</name>
    <dbReference type="NCBI Taxonomy" id="1601"/>
    <lineage>
        <taxon>Bacteria</taxon>
        <taxon>Bacillati</taxon>
        <taxon>Bacillota</taxon>
        <taxon>Bacilli</taxon>
        <taxon>Lactobacillales</taxon>
        <taxon>Lactobacillaceae</taxon>
        <taxon>Ligilactobacillus</taxon>
    </lineage>
</organism>
<keyword evidence="1" id="KW-0812">Transmembrane</keyword>
<sequence length="113" mass="13591">MFKKKKKENKLLDGYEPQEISRDEARFRFYTVLFYNCTKFFILLGIVQLFLWVGLKCKFDVAGLYPLWVTVLFYVIVYIFLRIADKILDLCNPYRKTLAEWKADDAYNSRNVH</sequence>
<keyword evidence="1" id="KW-1133">Transmembrane helix</keyword>
<name>A0A6F9XLW9_9LACO</name>
<dbReference type="EMBL" id="BLAM01000126">
    <property type="protein sequence ID" value="GET06252.1"/>
    <property type="molecule type" value="Genomic_DNA"/>
</dbReference>
<dbReference type="AlphaFoldDB" id="A0A6F9XLW9"/>
<comment type="caution">
    <text evidence="2">The sequence shown here is derived from an EMBL/GenBank/DDBJ whole genome shotgun (WGS) entry which is preliminary data.</text>
</comment>
<feature type="transmembrane region" description="Helical" evidence="1">
    <location>
        <begin position="32"/>
        <end position="55"/>
    </location>
</feature>
<protein>
    <submittedName>
        <fullName evidence="2">Uncharacterized protein</fullName>
    </submittedName>
</protein>
<proteinExistence type="predicted"/>
<keyword evidence="1" id="KW-0472">Membrane</keyword>
<accession>A0A6F9XLW9</accession>
<feature type="transmembrane region" description="Helical" evidence="1">
    <location>
        <begin position="61"/>
        <end position="81"/>
    </location>
</feature>
<evidence type="ECO:0000256" key="1">
    <source>
        <dbReference type="SAM" id="Phobius"/>
    </source>
</evidence>
<dbReference type="RefSeq" id="WP_172584750.1">
    <property type="nucleotide sequence ID" value="NZ_BLAM01000126.1"/>
</dbReference>